<proteinExistence type="predicted"/>
<feature type="compositionally biased region" description="Polar residues" evidence="1">
    <location>
        <begin position="1"/>
        <end position="13"/>
    </location>
</feature>
<reference evidence="2" key="1">
    <citation type="submission" date="2014-09" db="EMBL/GenBank/DDBJ databases">
        <authorList>
            <person name="Magalhaes I.L.F."/>
            <person name="Oliveira U."/>
            <person name="Santos F.R."/>
            <person name="Vidigal T.H.D.A."/>
            <person name="Brescovit A.D."/>
            <person name="Santos A.J."/>
        </authorList>
    </citation>
    <scope>NUCLEOTIDE SEQUENCE</scope>
    <source>
        <tissue evidence="2">Shoot tissue taken approximately 20 cm above the soil surface</tissue>
    </source>
</reference>
<sequence>MMLSSPYNRQMSRTPEKRQNWNSEQIL</sequence>
<name>A0A0A8ZYX7_ARUDO</name>
<accession>A0A0A8ZYX7</accession>
<reference evidence="2" key="2">
    <citation type="journal article" date="2015" name="Data Brief">
        <title>Shoot transcriptome of the giant reed, Arundo donax.</title>
        <authorList>
            <person name="Barrero R.A."/>
            <person name="Guerrero F.D."/>
            <person name="Moolhuijzen P."/>
            <person name="Goolsby J.A."/>
            <person name="Tidwell J."/>
            <person name="Bellgard S.E."/>
            <person name="Bellgard M.I."/>
        </authorList>
    </citation>
    <scope>NUCLEOTIDE SEQUENCE</scope>
    <source>
        <tissue evidence="2">Shoot tissue taken approximately 20 cm above the soil surface</tissue>
    </source>
</reference>
<evidence type="ECO:0000313" key="2">
    <source>
        <dbReference type="EMBL" id="JAD44574.1"/>
    </source>
</evidence>
<feature type="region of interest" description="Disordered" evidence="1">
    <location>
        <begin position="1"/>
        <end position="27"/>
    </location>
</feature>
<dbReference type="AlphaFoldDB" id="A0A0A8ZYX7"/>
<organism evidence="2">
    <name type="scientific">Arundo donax</name>
    <name type="common">Giant reed</name>
    <name type="synonym">Donax arundinaceus</name>
    <dbReference type="NCBI Taxonomy" id="35708"/>
    <lineage>
        <taxon>Eukaryota</taxon>
        <taxon>Viridiplantae</taxon>
        <taxon>Streptophyta</taxon>
        <taxon>Embryophyta</taxon>
        <taxon>Tracheophyta</taxon>
        <taxon>Spermatophyta</taxon>
        <taxon>Magnoliopsida</taxon>
        <taxon>Liliopsida</taxon>
        <taxon>Poales</taxon>
        <taxon>Poaceae</taxon>
        <taxon>PACMAD clade</taxon>
        <taxon>Arundinoideae</taxon>
        <taxon>Arundineae</taxon>
        <taxon>Arundo</taxon>
    </lineage>
</organism>
<protein>
    <submittedName>
        <fullName evidence="2">Uncharacterized protein</fullName>
    </submittedName>
</protein>
<evidence type="ECO:0000256" key="1">
    <source>
        <dbReference type="SAM" id="MobiDB-lite"/>
    </source>
</evidence>
<dbReference type="EMBL" id="GBRH01253321">
    <property type="protein sequence ID" value="JAD44574.1"/>
    <property type="molecule type" value="Transcribed_RNA"/>
</dbReference>